<dbReference type="Proteomes" id="UP001596053">
    <property type="component" value="Unassembled WGS sequence"/>
</dbReference>
<organism evidence="1 2">
    <name type="scientific">Bosea eneae</name>
    <dbReference type="NCBI Taxonomy" id="151454"/>
    <lineage>
        <taxon>Bacteria</taxon>
        <taxon>Pseudomonadati</taxon>
        <taxon>Pseudomonadota</taxon>
        <taxon>Alphaproteobacteria</taxon>
        <taxon>Hyphomicrobiales</taxon>
        <taxon>Boseaceae</taxon>
        <taxon>Bosea</taxon>
    </lineage>
</organism>
<dbReference type="RefSeq" id="WP_377800813.1">
    <property type="nucleotide sequence ID" value="NZ_JBHSLW010000042.1"/>
</dbReference>
<accession>A0ABW0IXU2</accession>
<comment type="caution">
    <text evidence="1">The sequence shown here is derived from an EMBL/GenBank/DDBJ whole genome shotgun (WGS) entry which is preliminary data.</text>
</comment>
<dbReference type="EMBL" id="JBHSLW010000042">
    <property type="protein sequence ID" value="MFC5422557.1"/>
    <property type="molecule type" value="Genomic_DNA"/>
</dbReference>
<evidence type="ECO:0000313" key="2">
    <source>
        <dbReference type="Proteomes" id="UP001596053"/>
    </source>
</evidence>
<protein>
    <submittedName>
        <fullName evidence="1">Uncharacterized protein</fullName>
    </submittedName>
</protein>
<evidence type="ECO:0000313" key="1">
    <source>
        <dbReference type="EMBL" id="MFC5422557.1"/>
    </source>
</evidence>
<sequence length="71" mass="7675">MKRKPPVKATPLSGCLASRTIGERGLDNGVGRMVCFEPDGGNVRHEAIRVERKRCSESTFQPVSSGSMVEA</sequence>
<reference evidence="2" key="1">
    <citation type="journal article" date="2019" name="Int. J. Syst. Evol. Microbiol.">
        <title>The Global Catalogue of Microorganisms (GCM) 10K type strain sequencing project: providing services to taxonomists for standard genome sequencing and annotation.</title>
        <authorList>
            <consortium name="The Broad Institute Genomics Platform"/>
            <consortium name="The Broad Institute Genome Sequencing Center for Infectious Disease"/>
            <person name="Wu L."/>
            <person name="Ma J."/>
        </authorList>
    </citation>
    <scope>NUCLEOTIDE SEQUENCE [LARGE SCALE GENOMIC DNA]</scope>
    <source>
        <strain evidence="2">NCAIM B.01391</strain>
    </source>
</reference>
<keyword evidence="2" id="KW-1185">Reference proteome</keyword>
<gene>
    <name evidence="1" type="ORF">ACFPOB_23630</name>
</gene>
<proteinExistence type="predicted"/>
<name>A0ABW0IXU2_9HYPH</name>